<accession>A0ABW0BUD3</accession>
<reference evidence="2" key="1">
    <citation type="journal article" date="2019" name="Int. J. Syst. Evol. Microbiol.">
        <title>The Global Catalogue of Microorganisms (GCM) 10K type strain sequencing project: providing services to taxonomists for standard genome sequencing and annotation.</title>
        <authorList>
            <consortium name="The Broad Institute Genomics Platform"/>
            <consortium name="The Broad Institute Genome Sequencing Center for Infectious Disease"/>
            <person name="Wu L."/>
            <person name="Ma J."/>
        </authorList>
    </citation>
    <scope>NUCLEOTIDE SEQUENCE [LARGE SCALE GENOMIC DNA]</scope>
    <source>
        <strain evidence="2">CGMCC 1.7030</strain>
    </source>
</reference>
<comment type="caution">
    <text evidence="1">The sequence shown here is derived from an EMBL/GenBank/DDBJ whole genome shotgun (WGS) entry which is preliminary data.</text>
</comment>
<dbReference type="EMBL" id="JBHSKS010000003">
    <property type="protein sequence ID" value="MFC5191036.1"/>
    <property type="molecule type" value="Genomic_DNA"/>
</dbReference>
<keyword evidence="2" id="KW-1185">Reference proteome</keyword>
<protein>
    <recommendedName>
        <fullName evidence="3">PKD domain-containing protein</fullName>
    </recommendedName>
</protein>
<proteinExistence type="predicted"/>
<sequence length="704" mass="77707">MTILSKIVFPIVLFLIVGIGYAQHSGDSHPVDSMFLKPYIDKDEWRDQPVRHRYVHGGFEGTNTKFSFYFPPKEQYEGRFFQYITPFPDNENLSQGGKGEEDKIGFSITSGAYFIETNGGGPTDFANPMASDPTIGAYRANAASAQFSRKVAQEFYGGGRPYGYAFGGSGGAYRTVGGIENTDGVWDGVVPYVMGSPMAIPSSFTIRMHAMRVLKDKLPQIVEAFEPGGSGNPYLGLNEEEKAALMEATRMGFPPQAWYGFKTMGIHGFLVLYQSVVMADQGYFKEDFWNKEGYLGAKAPESLLNARIQEKSKIKASIGLDRAIELGIKEPVSESDRGSADLAWKSMGGKEGRMPVAFALDHEMPEVGFLGGDLVILSGEAAGTVLQITDVIGNQVVLGPTNSPALLFKIKPGDEVQVDNSNFLAVQTYHRHQVPGPEYTAWDQFRDAAGKPLYPQRSFLLGPLFTRGAAGSIPTGKFKGKMILLGSLWDREAFPWQQAWYHDRVKENLGGQTDNYFRLWYTDHAIHGDASGQLDDPTRVVSYLGVLQQALRDLSQWVEKGVEPASSTKYQIQDGQVIIPEKAQERHGIQASVEAKVNGKEQETIQKGVRLNFSGKVELPQSTGKLVYSAWDFDGSGEFKNIVDLSQARISENGTLVEFSISHQFDQAGTYYPSLRIATQREGDSSTPFARIQNIDRVKVIVSQ</sequence>
<dbReference type="RefSeq" id="WP_377912709.1">
    <property type="nucleotide sequence ID" value="NZ_JBHSKS010000003.1"/>
</dbReference>
<evidence type="ECO:0008006" key="3">
    <source>
        <dbReference type="Google" id="ProtNLM"/>
    </source>
</evidence>
<dbReference type="Proteomes" id="UP001596163">
    <property type="component" value="Unassembled WGS sequence"/>
</dbReference>
<evidence type="ECO:0000313" key="1">
    <source>
        <dbReference type="EMBL" id="MFC5191036.1"/>
    </source>
</evidence>
<gene>
    <name evidence="1" type="ORF">ACFPIK_04610</name>
</gene>
<organism evidence="1 2">
    <name type="scientific">Algoriphagus aquatilis</name>
    <dbReference type="NCBI Taxonomy" id="490186"/>
    <lineage>
        <taxon>Bacteria</taxon>
        <taxon>Pseudomonadati</taxon>
        <taxon>Bacteroidota</taxon>
        <taxon>Cytophagia</taxon>
        <taxon>Cytophagales</taxon>
        <taxon>Cyclobacteriaceae</taxon>
        <taxon>Algoriphagus</taxon>
    </lineage>
</organism>
<name>A0ABW0BUD3_9BACT</name>
<evidence type="ECO:0000313" key="2">
    <source>
        <dbReference type="Proteomes" id="UP001596163"/>
    </source>
</evidence>